<proteinExistence type="predicted"/>
<dbReference type="InterPro" id="IPR036412">
    <property type="entry name" value="HAD-like_sf"/>
</dbReference>
<dbReference type="Gene3D" id="3.40.50.1000">
    <property type="entry name" value="HAD superfamily/HAD-like"/>
    <property type="match status" value="1"/>
</dbReference>
<dbReference type="NCBIfam" id="TIGR01484">
    <property type="entry name" value="HAD-SF-IIB"/>
    <property type="match status" value="1"/>
</dbReference>
<dbReference type="InterPro" id="IPR000150">
    <property type="entry name" value="Cof"/>
</dbReference>
<gene>
    <name evidence="1" type="ORF">St703_22410</name>
</gene>
<dbReference type="GO" id="GO:0016791">
    <property type="term" value="F:phosphatase activity"/>
    <property type="evidence" value="ECO:0007669"/>
    <property type="project" value="TreeGrafter"/>
</dbReference>
<organism evidence="1 2">
    <name type="scientific">Sporolactobacillus terrae</name>
    <dbReference type="NCBI Taxonomy" id="269673"/>
    <lineage>
        <taxon>Bacteria</taxon>
        <taxon>Bacillati</taxon>
        <taxon>Bacillota</taxon>
        <taxon>Bacilli</taxon>
        <taxon>Bacillales</taxon>
        <taxon>Sporolactobacillaceae</taxon>
        <taxon>Sporolactobacillus</taxon>
    </lineage>
</organism>
<dbReference type="InterPro" id="IPR006379">
    <property type="entry name" value="HAD-SF_hydro_IIB"/>
</dbReference>
<dbReference type="AlphaFoldDB" id="A0A5K7X6T2"/>
<evidence type="ECO:0008006" key="3">
    <source>
        <dbReference type="Google" id="ProtNLM"/>
    </source>
</evidence>
<protein>
    <recommendedName>
        <fullName evidence="3">Cof-type HAD-IIB family hydrolase</fullName>
    </recommendedName>
</protein>
<dbReference type="GO" id="GO:0000287">
    <property type="term" value="F:magnesium ion binding"/>
    <property type="evidence" value="ECO:0007669"/>
    <property type="project" value="TreeGrafter"/>
</dbReference>
<dbReference type="RefSeq" id="WP_152080632.1">
    <property type="nucleotide sequence ID" value="NZ_AP021853.1"/>
</dbReference>
<dbReference type="PROSITE" id="PS01229">
    <property type="entry name" value="COF_2"/>
    <property type="match status" value="1"/>
</dbReference>
<dbReference type="Gene3D" id="3.30.1240.10">
    <property type="match status" value="1"/>
</dbReference>
<dbReference type="PANTHER" id="PTHR10000">
    <property type="entry name" value="PHOSPHOSERINE PHOSPHATASE"/>
    <property type="match status" value="1"/>
</dbReference>
<accession>A0A5K7X6T2</accession>
<name>A0A5K7X6T2_9BACL</name>
<dbReference type="SFLD" id="SFLDS00003">
    <property type="entry name" value="Haloacid_Dehalogenase"/>
    <property type="match status" value="1"/>
</dbReference>
<evidence type="ECO:0000313" key="1">
    <source>
        <dbReference type="EMBL" id="BBN99536.1"/>
    </source>
</evidence>
<dbReference type="InterPro" id="IPR023214">
    <property type="entry name" value="HAD_sf"/>
</dbReference>
<dbReference type="Pfam" id="PF08282">
    <property type="entry name" value="Hydrolase_3"/>
    <property type="match status" value="1"/>
</dbReference>
<dbReference type="GO" id="GO:0005829">
    <property type="term" value="C:cytosol"/>
    <property type="evidence" value="ECO:0007669"/>
    <property type="project" value="TreeGrafter"/>
</dbReference>
<dbReference type="Proteomes" id="UP000326951">
    <property type="component" value="Chromosome"/>
</dbReference>
<dbReference type="NCBIfam" id="TIGR00099">
    <property type="entry name" value="Cof-subfamily"/>
    <property type="match status" value="1"/>
</dbReference>
<dbReference type="PANTHER" id="PTHR10000:SF8">
    <property type="entry name" value="HAD SUPERFAMILY HYDROLASE-LIKE, TYPE 3"/>
    <property type="match status" value="1"/>
</dbReference>
<dbReference type="SUPFAM" id="SSF56784">
    <property type="entry name" value="HAD-like"/>
    <property type="match status" value="1"/>
</dbReference>
<reference evidence="1 2" key="1">
    <citation type="submission" date="2019-09" db="EMBL/GenBank/DDBJ databases">
        <title>Complete genome sequence of Sporolactobacillus terrae 70-3.</title>
        <authorList>
            <person name="Tanaka N."/>
            <person name="Shiwa Y."/>
            <person name="Fujita N."/>
            <person name="Tanasupawat S."/>
        </authorList>
    </citation>
    <scope>NUCLEOTIDE SEQUENCE [LARGE SCALE GENOMIC DNA]</scope>
    <source>
        <strain evidence="1 2">70-3</strain>
    </source>
</reference>
<dbReference type="SFLD" id="SFLDG01140">
    <property type="entry name" value="C2.B:_Phosphomannomutase_and_P"/>
    <property type="match status" value="1"/>
</dbReference>
<sequence>MAIQVIFSDIDGTLITTHHQLTERTIHAVHACAKQNIPFILVSARMPSGILPLQQRLGLAGPMICYSGALIVDSVQLDGEPLQATTLAPQAAKTVWQQVDAHFPSVSFSAYSFDRWLVPEPADPWVLQEQAIAATPMHRFDFLENPLRKWPPLHKILCMGAPEEIDALEQRLTDASLDAIFYKSKSTYLEITSKQVSKASAMQHIIDFYHVAREQTLAFGDNYNDVPMLRYAGVGVAMANAPMQVKGSADYITLSNDQDGIAAALERFSVLPAAY</sequence>
<evidence type="ECO:0000313" key="2">
    <source>
        <dbReference type="Proteomes" id="UP000326951"/>
    </source>
</evidence>
<dbReference type="CDD" id="cd07516">
    <property type="entry name" value="HAD_Pase"/>
    <property type="match status" value="1"/>
</dbReference>
<dbReference type="EMBL" id="AP021853">
    <property type="protein sequence ID" value="BBN99536.1"/>
    <property type="molecule type" value="Genomic_DNA"/>
</dbReference>